<organism evidence="2 3">
    <name type="scientific">Trapa natans</name>
    <name type="common">Water chestnut</name>
    <dbReference type="NCBI Taxonomy" id="22666"/>
    <lineage>
        <taxon>Eukaryota</taxon>
        <taxon>Viridiplantae</taxon>
        <taxon>Streptophyta</taxon>
        <taxon>Embryophyta</taxon>
        <taxon>Tracheophyta</taxon>
        <taxon>Spermatophyta</taxon>
        <taxon>Magnoliopsida</taxon>
        <taxon>eudicotyledons</taxon>
        <taxon>Gunneridae</taxon>
        <taxon>Pentapetalae</taxon>
        <taxon>rosids</taxon>
        <taxon>malvids</taxon>
        <taxon>Myrtales</taxon>
        <taxon>Lythraceae</taxon>
        <taxon>Trapa</taxon>
    </lineage>
</organism>
<keyword evidence="1" id="KW-0472">Membrane</keyword>
<proteinExistence type="predicted"/>
<keyword evidence="1" id="KW-0812">Transmembrane</keyword>
<reference evidence="2 3" key="1">
    <citation type="journal article" date="2023" name="Hortic Res">
        <title>Pangenome of water caltrop reveals structural variations and asymmetric subgenome divergence after allopolyploidization.</title>
        <authorList>
            <person name="Zhang X."/>
            <person name="Chen Y."/>
            <person name="Wang L."/>
            <person name="Yuan Y."/>
            <person name="Fang M."/>
            <person name="Shi L."/>
            <person name="Lu R."/>
            <person name="Comes H.P."/>
            <person name="Ma Y."/>
            <person name="Chen Y."/>
            <person name="Huang G."/>
            <person name="Zhou Y."/>
            <person name="Zheng Z."/>
            <person name="Qiu Y."/>
        </authorList>
    </citation>
    <scope>NUCLEOTIDE SEQUENCE [LARGE SCALE GENOMIC DNA]</scope>
    <source>
        <strain evidence="2">F231</strain>
    </source>
</reference>
<sequence length="530" mass="61304">MGWTRKKKKKDIIRLEKESVIPILKSKLISSLSHLIENKDDRVEFLKFCKRVDSAIRAWYFIHFEDLLQLYTLFDPVHGAHPQNLSPEDIDNLEHVFLTHLFQVVLEKGNFKISTDEEIYIALSAQYRLNLPIIVDESKLDRRLLRGFFANNPHADLPFFAEKYLIFRRGVGIDRHTAFFIKAKINTIIARSWRNFLKYTGLKRFFSRKPRNPRNKSPTEPTEVNVGTEGDDDMFVERIHIENMKLGICKLLSRNTIQEPTFERIIVLYRRASSETDQDRNIYVKHFKNIPMADLEIVLPEKKNPTLTPVDWIKFILSALMGLITIASSLQMPKADVRVIYAILSALIGYCIKTYFTFQKNLVNYQNLIAGSMYDKQLDSGRSTLLRLCDDVIQQEVKEVIISFFILMQNGKASKKDIDLRCEELIRKEFGKTCNFDVDDAIQKLDKLGIVSQDALGDYSCVELRHANRVIGMTTEEVVIKAKEGSHELTPLPSSLYSSNLDIDNVLDRKSLPHLQVQSESESLFCFDKK</sequence>
<feature type="transmembrane region" description="Helical" evidence="1">
    <location>
        <begin position="339"/>
        <end position="358"/>
    </location>
</feature>
<evidence type="ECO:0000256" key="1">
    <source>
        <dbReference type="SAM" id="Phobius"/>
    </source>
</evidence>
<dbReference type="InterPro" id="IPR022227">
    <property type="entry name" value="DUF3754"/>
</dbReference>
<dbReference type="AlphaFoldDB" id="A0AAN7LU87"/>
<dbReference type="EMBL" id="JAXQNO010000008">
    <property type="protein sequence ID" value="KAK4792480.1"/>
    <property type="molecule type" value="Genomic_DNA"/>
</dbReference>
<dbReference type="PANTHER" id="PTHR33645">
    <property type="entry name" value="AMINOPEPTIDASE (DUF3754)"/>
    <property type="match status" value="1"/>
</dbReference>
<feature type="transmembrane region" description="Helical" evidence="1">
    <location>
        <begin position="312"/>
        <end position="333"/>
    </location>
</feature>
<dbReference type="PANTHER" id="PTHR33645:SF11">
    <property type="entry name" value="AMINOPEPTIDASE (DUF3754)"/>
    <property type="match status" value="1"/>
</dbReference>
<comment type="caution">
    <text evidence="2">The sequence shown here is derived from an EMBL/GenBank/DDBJ whole genome shotgun (WGS) entry which is preliminary data.</text>
</comment>
<evidence type="ECO:0000313" key="3">
    <source>
        <dbReference type="Proteomes" id="UP001346149"/>
    </source>
</evidence>
<gene>
    <name evidence="2" type="ORF">SAY86_022915</name>
</gene>
<name>A0AAN7LU87_TRANT</name>
<evidence type="ECO:0000313" key="2">
    <source>
        <dbReference type="EMBL" id="KAK4792480.1"/>
    </source>
</evidence>
<protein>
    <recommendedName>
        <fullName evidence="4">Aminopeptidase</fullName>
    </recommendedName>
</protein>
<keyword evidence="3" id="KW-1185">Reference proteome</keyword>
<accession>A0AAN7LU87</accession>
<dbReference type="Pfam" id="PF12576">
    <property type="entry name" value="DUF3754"/>
    <property type="match status" value="1"/>
</dbReference>
<keyword evidence="1" id="KW-1133">Transmembrane helix</keyword>
<evidence type="ECO:0008006" key="4">
    <source>
        <dbReference type="Google" id="ProtNLM"/>
    </source>
</evidence>
<dbReference type="Proteomes" id="UP001346149">
    <property type="component" value="Unassembled WGS sequence"/>
</dbReference>